<gene>
    <name evidence="4" type="ORF">NAV_LOCUS7406</name>
</gene>
<dbReference type="Pfam" id="PF00887">
    <property type="entry name" value="ACBP"/>
    <property type="match status" value="1"/>
</dbReference>
<dbReference type="PROSITE" id="PS51228">
    <property type="entry name" value="ACB_2"/>
    <property type="match status" value="1"/>
</dbReference>
<name>A0A498SLA4_ACAVI</name>
<dbReference type="GO" id="GO:0006631">
    <property type="term" value="P:fatty acid metabolic process"/>
    <property type="evidence" value="ECO:0007669"/>
    <property type="project" value="TreeGrafter"/>
</dbReference>
<dbReference type="InterPro" id="IPR000582">
    <property type="entry name" value="Acyl-CoA-binding_protein"/>
</dbReference>
<dbReference type="PANTHER" id="PTHR23310">
    <property type="entry name" value="ACYL-COA-BINDING PROTEIN, ACBP"/>
    <property type="match status" value="1"/>
</dbReference>
<dbReference type="Gene3D" id="1.20.80.10">
    <property type="match status" value="1"/>
</dbReference>
<keyword evidence="5" id="KW-1185">Reference proteome</keyword>
<evidence type="ECO:0000313" key="5">
    <source>
        <dbReference type="Proteomes" id="UP000276991"/>
    </source>
</evidence>
<sequence>MDNESTYDALFKAAVDIIQSLPKKGVINISTNQKLRLYSLFKQGIHGKCDVPCPPIWHVVDQMKWRAWDALGSMDSLEAKKAYIAELMNIINHVQHNYDIAELAKESDEQAKKLLRERLSILGYDISDLKMREDLGDFRKQLCNTNEESYEMRTHMCNNRTNELSDQCSESSTSTGEYIDALCCNNEPCICCREQLLKQRIDHTNDSHSSFSIFDIENLKIVMRRHLKKFLQSDIIMMASLSTSKADAKMTLPVGNECVKDTNVQLLLTKIDDLEKMKGAVSETLLDVVDKRIAYPRMITSYVSEAGKYRMKRIEEAELVWQTESMEKKDVKKMLEMINEAKKTEKENDALLQRFQELKRENEVLEKAAKMNDKTIRNMMY</sequence>
<keyword evidence="1" id="KW-0446">Lipid-binding</keyword>
<dbReference type="PRINTS" id="PR00689">
    <property type="entry name" value="ACOABINDINGP"/>
</dbReference>
<dbReference type="GO" id="GO:0000062">
    <property type="term" value="F:fatty-acyl-CoA binding"/>
    <property type="evidence" value="ECO:0007669"/>
    <property type="project" value="InterPro"/>
</dbReference>
<dbReference type="OrthoDB" id="71307at2759"/>
<accession>A0A498SLA4</accession>
<evidence type="ECO:0000256" key="1">
    <source>
        <dbReference type="ARBA" id="ARBA00023121"/>
    </source>
</evidence>
<evidence type="ECO:0000256" key="2">
    <source>
        <dbReference type="SAM" id="Coils"/>
    </source>
</evidence>
<evidence type="ECO:0000313" key="4">
    <source>
        <dbReference type="EMBL" id="VBB32615.1"/>
    </source>
</evidence>
<protein>
    <recommendedName>
        <fullName evidence="3">ACB domain-containing protein</fullName>
    </recommendedName>
</protein>
<evidence type="ECO:0000259" key="3">
    <source>
        <dbReference type="PROSITE" id="PS51228"/>
    </source>
</evidence>
<dbReference type="Proteomes" id="UP000276991">
    <property type="component" value="Unassembled WGS sequence"/>
</dbReference>
<feature type="coiled-coil region" evidence="2">
    <location>
        <begin position="334"/>
        <end position="368"/>
    </location>
</feature>
<dbReference type="EMBL" id="UPTC01001821">
    <property type="protein sequence ID" value="VBB32615.1"/>
    <property type="molecule type" value="Genomic_DNA"/>
</dbReference>
<proteinExistence type="predicted"/>
<dbReference type="InterPro" id="IPR035984">
    <property type="entry name" value="Acyl-CoA-binding_sf"/>
</dbReference>
<dbReference type="STRING" id="6277.A0A498SLA4"/>
<dbReference type="GO" id="GO:0005737">
    <property type="term" value="C:cytoplasm"/>
    <property type="evidence" value="ECO:0007669"/>
    <property type="project" value="TreeGrafter"/>
</dbReference>
<feature type="domain" description="ACB" evidence="3">
    <location>
        <begin position="7"/>
        <end position="96"/>
    </location>
</feature>
<dbReference type="AlphaFoldDB" id="A0A498SLA4"/>
<dbReference type="InterPro" id="IPR014352">
    <property type="entry name" value="FERM/acyl-CoA-bd_prot_sf"/>
</dbReference>
<dbReference type="PANTHER" id="PTHR23310:SF77">
    <property type="entry name" value="LD25952P"/>
    <property type="match status" value="1"/>
</dbReference>
<dbReference type="SUPFAM" id="SSF47027">
    <property type="entry name" value="Acyl-CoA binding protein"/>
    <property type="match status" value="1"/>
</dbReference>
<keyword evidence="2" id="KW-0175">Coiled coil</keyword>
<reference evidence="4 5" key="1">
    <citation type="submission" date="2018-08" db="EMBL/GenBank/DDBJ databases">
        <authorList>
            <person name="Laetsch R D."/>
            <person name="Stevens L."/>
            <person name="Kumar S."/>
            <person name="Blaxter L. M."/>
        </authorList>
    </citation>
    <scope>NUCLEOTIDE SEQUENCE [LARGE SCALE GENOMIC DNA]</scope>
</reference>
<organism evidence="4 5">
    <name type="scientific">Acanthocheilonema viteae</name>
    <name type="common">Filarial nematode worm</name>
    <name type="synonym">Dipetalonema viteae</name>
    <dbReference type="NCBI Taxonomy" id="6277"/>
    <lineage>
        <taxon>Eukaryota</taxon>
        <taxon>Metazoa</taxon>
        <taxon>Ecdysozoa</taxon>
        <taxon>Nematoda</taxon>
        <taxon>Chromadorea</taxon>
        <taxon>Rhabditida</taxon>
        <taxon>Spirurina</taxon>
        <taxon>Spiruromorpha</taxon>
        <taxon>Filarioidea</taxon>
        <taxon>Onchocercidae</taxon>
        <taxon>Acanthocheilonema</taxon>
    </lineage>
</organism>